<reference evidence="1 2" key="1">
    <citation type="submission" date="2016-01" db="EMBL/GenBank/DDBJ databases">
        <title>Genome Sequences of Twelve Sporeforming Bacillus Species Isolated from Foods.</title>
        <authorList>
            <person name="Berendsen E.M."/>
            <person name="Wells-Bennik M.H."/>
            <person name="Krawcyk A.O."/>
            <person name="De Jong A."/>
            <person name="Holsappel S."/>
            <person name="Eijlander R.T."/>
            <person name="Kuipers O.P."/>
        </authorList>
    </citation>
    <scope>NUCLEOTIDE SEQUENCE [LARGE SCALE GENOMIC DNA]</scope>
    <source>
        <strain evidence="1 2">B4102</strain>
    </source>
</reference>
<name>A0A150L0F9_9BACI</name>
<dbReference type="RefSeq" id="WP_066231620.1">
    <property type="nucleotide sequence ID" value="NZ_JABWUL010000104.1"/>
</dbReference>
<gene>
    <name evidence="1" type="ORF">B4102_3117</name>
</gene>
<dbReference type="GeneID" id="62498055"/>
<evidence type="ECO:0000313" key="2">
    <source>
        <dbReference type="Proteomes" id="UP000075666"/>
    </source>
</evidence>
<evidence type="ECO:0000313" key="1">
    <source>
        <dbReference type="EMBL" id="KYD05795.1"/>
    </source>
</evidence>
<dbReference type="PATRIC" id="fig|46224.3.peg.3087"/>
<organism evidence="1 2">
    <name type="scientific">Heyndrickxia sporothermodurans</name>
    <dbReference type="NCBI Taxonomy" id="46224"/>
    <lineage>
        <taxon>Bacteria</taxon>
        <taxon>Bacillati</taxon>
        <taxon>Bacillota</taxon>
        <taxon>Bacilli</taxon>
        <taxon>Bacillales</taxon>
        <taxon>Bacillaceae</taxon>
        <taxon>Heyndrickxia</taxon>
    </lineage>
</organism>
<dbReference type="OrthoDB" id="1426432at2"/>
<dbReference type="EMBL" id="LQYN01000054">
    <property type="protein sequence ID" value="KYD05795.1"/>
    <property type="molecule type" value="Genomic_DNA"/>
</dbReference>
<comment type="caution">
    <text evidence="1">The sequence shown here is derived from an EMBL/GenBank/DDBJ whole genome shotgun (WGS) entry which is preliminary data.</text>
</comment>
<protein>
    <submittedName>
        <fullName evidence="1">Uncharacterized protein</fullName>
    </submittedName>
</protein>
<accession>A0A150L0F9</accession>
<dbReference type="Proteomes" id="UP000075666">
    <property type="component" value="Unassembled WGS sequence"/>
</dbReference>
<proteinExistence type="predicted"/>
<keyword evidence="2" id="KW-1185">Reference proteome</keyword>
<sequence>MKYGTHTKLVEEVIQFANSMQEIQKTVVPQDVSTINDIIEAKKLAFYEVFGEDEYTWSDIRQIEMGKVKGKLYKLDPSQKPNGLEEISEEIANGLRNHLPDSYSDFFENVVVDLRNCAINRAINGQVQNFYEQIFNIYKAGGFPCGWNGDYPDNGEIIVYFA</sequence>
<dbReference type="AlphaFoldDB" id="A0A150L0F9"/>